<keyword evidence="1" id="KW-0812">Transmembrane</keyword>
<proteinExistence type="predicted"/>
<dbReference type="EMBL" id="WNTK01000009">
    <property type="protein sequence ID" value="KAG9477906.1"/>
    <property type="molecule type" value="Genomic_DNA"/>
</dbReference>
<protein>
    <submittedName>
        <fullName evidence="2">Uncharacterized protein</fullName>
    </submittedName>
</protein>
<gene>
    <name evidence="2" type="ORF">GDO78_013085</name>
</gene>
<keyword evidence="3" id="KW-1185">Reference proteome</keyword>
<comment type="caution">
    <text evidence="2">The sequence shown here is derived from an EMBL/GenBank/DDBJ whole genome shotgun (WGS) entry which is preliminary data.</text>
</comment>
<reference evidence="2" key="1">
    <citation type="thesis" date="2020" institute="ProQuest LLC" country="789 East Eisenhower Parkway, Ann Arbor, MI, USA">
        <title>Comparative Genomics and Chromosome Evolution.</title>
        <authorList>
            <person name="Mudd A.B."/>
        </authorList>
    </citation>
    <scope>NUCLEOTIDE SEQUENCE</scope>
    <source>
        <strain evidence="2">HN-11 Male</strain>
        <tissue evidence="2">Kidney and liver</tissue>
    </source>
</reference>
<dbReference type="Proteomes" id="UP000770717">
    <property type="component" value="Unassembled WGS sequence"/>
</dbReference>
<sequence>MAGLGLMQWKAMAGSFEVMLSIKDITQVPRHEWPPMLDLKGLATLYRVSTVQLMYGIWATLLCILLSSFMKPSSFITKVVDL</sequence>
<keyword evidence="1" id="KW-0472">Membrane</keyword>
<feature type="transmembrane region" description="Helical" evidence="1">
    <location>
        <begin position="45"/>
        <end position="66"/>
    </location>
</feature>
<organism evidence="2 3">
    <name type="scientific">Eleutherodactylus coqui</name>
    <name type="common">Puerto Rican coqui</name>
    <dbReference type="NCBI Taxonomy" id="57060"/>
    <lineage>
        <taxon>Eukaryota</taxon>
        <taxon>Metazoa</taxon>
        <taxon>Chordata</taxon>
        <taxon>Craniata</taxon>
        <taxon>Vertebrata</taxon>
        <taxon>Euteleostomi</taxon>
        <taxon>Amphibia</taxon>
        <taxon>Batrachia</taxon>
        <taxon>Anura</taxon>
        <taxon>Neobatrachia</taxon>
        <taxon>Hyloidea</taxon>
        <taxon>Eleutherodactylidae</taxon>
        <taxon>Eleutherodactylinae</taxon>
        <taxon>Eleutherodactylus</taxon>
        <taxon>Eleutherodactylus</taxon>
    </lineage>
</organism>
<dbReference type="AlphaFoldDB" id="A0A8J6K3H4"/>
<evidence type="ECO:0000313" key="3">
    <source>
        <dbReference type="Proteomes" id="UP000770717"/>
    </source>
</evidence>
<keyword evidence="1" id="KW-1133">Transmembrane helix</keyword>
<accession>A0A8J6K3H4</accession>
<evidence type="ECO:0000313" key="2">
    <source>
        <dbReference type="EMBL" id="KAG9477906.1"/>
    </source>
</evidence>
<name>A0A8J6K3H4_ELECQ</name>
<evidence type="ECO:0000256" key="1">
    <source>
        <dbReference type="SAM" id="Phobius"/>
    </source>
</evidence>